<comment type="caution">
    <text evidence="1">The sequence shown here is derived from an EMBL/GenBank/DDBJ whole genome shotgun (WGS) entry which is preliminary data.</text>
</comment>
<dbReference type="Proteomes" id="UP001064048">
    <property type="component" value="Chromosome 21"/>
</dbReference>
<organism evidence="1 2">
    <name type="scientific">Choristoneura fumiferana</name>
    <name type="common">Spruce budworm moth</name>
    <name type="synonym">Archips fumiferana</name>
    <dbReference type="NCBI Taxonomy" id="7141"/>
    <lineage>
        <taxon>Eukaryota</taxon>
        <taxon>Metazoa</taxon>
        <taxon>Ecdysozoa</taxon>
        <taxon>Arthropoda</taxon>
        <taxon>Hexapoda</taxon>
        <taxon>Insecta</taxon>
        <taxon>Pterygota</taxon>
        <taxon>Neoptera</taxon>
        <taxon>Endopterygota</taxon>
        <taxon>Lepidoptera</taxon>
        <taxon>Glossata</taxon>
        <taxon>Ditrysia</taxon>
        <taxon>Tortricoidea</taxon>
        <taxon>Tortricidae</taxon>
        <taxon>Tortricinae</taxon>
        <taxon>Choristoneura</taxon>
    </lineage>
</organism>
<protein>
    <submittedName>
        <fullName evidence="1">Uncharacterized protein</fullName>
    </submittedName>
</protein>
<proteinExistence type="predicted"/>
<name>A0ACC0KCP4_CHOFU</name>
<reference evidence="1 2" key="1">
    <citation type="journal article" date="2022" name="Genome Biol. Evol.">
        <title>The Spruce Budworm Genome: Reconstructing the Evolutionary History of Antifreeze Proteins.</title>
        <authorList>
            <person name="Beliveau C."/>
            <person name="Gagne P."/>
            <person name="Picq S."/>
            <person name="Vernygora O."/>
            <person name="Keeling C.I."/>
            <person name="Pinkney K."/>
            <person name="Doucet D."/>
            <person name="Wen F."/>
            <person name="Johnston J.S."/>
            <person name="Maaroufi H."/>
            <person name="Boyle B."/>
            <person name="Laroche J."/>
            <person name="Dewar K."/>
            <person name="Juretic N."/>
            <person name="Blackburn G."/>
            <person name="Nisole A."/>
            <person name="Brunet B."/>
            <person name="Brandao M."/>
            <person name="Lumley L."/>
            <person name="Duan J."/>
            <person name="Quan G."/>
            <person name="Lucarotti C.J."/>
            <person name="Roe A.D."/>
            <person name="Sperling F.A.H."/>
            <person name="Levesque R.C."/>
            <person name="Cusson M."/>
        </authorList>
    </citation>
    <scope>NUCLEOTIDE SEQUENCE [LARGE SCALE GENOMIC DNA]</scope>
    <source>
        <strain evidence="1">Glfc:IPQL:Cfum</strain>
    </source>
</reference>
<sequence length="225" mass="24947">MDEGTTIITITINQLHSLRSAQQRPLRSAPLPPLHSLRSVSLRFVSLRSASLRSTSLSSASLRSASLRSAQQRQLRSAASALLDCLRCSLDCLRCSLDCLRSIPLPPCLRSIVSAPLLCLRSNAEAFGKYGLLTLTQFQQLIQLGIVFELISTKGEEIVDDVYGLPWECMDYKNRKTILFFLQNVQKPMAIKAGDMVPVGVQTMFAIIKASCSYFVMLTTFAQEE</sequence>
<evidence type="ECO:0000313" key="2">
    <source>
        <dbReference type="Proteomes" id="UP001064048"/>
    </source>
</evidence>
<keyword evidence="2" id="KW-1185">Reference proteome</keyword>
<accession>A0ACC0KCP4</accession>
<evidence type="ECO:0000313" key="1">
    <source>
        <dbReference type="EMBL" id="KAI8434204.1"/>
    </source>
</evidence>
<dbReference type="EMBL" id="CM046121">
    <property type="protein sequence ID" value="KAI8434204.1"/>
    <property type="molecule type" value="Genomic_DNA"/>
</dbReference>
<gene>
    <name evidence="1" type="ORF">MSG28_012311</name>
</gene>